<dbReference type="Gene3D" id="1.10.357.10">
    <property type="entry name" value="Tetracycline Repressor, domain 2"/>
    <property type="match status" value="1"/>
</dbReference>
<reference evidence="4" key="1">
    <citation type="submission" date="2019-03" db="EMBL/GenBank/DDBJ databases">
        <title>Single cell metagenomics reveals metabolic interactions within the superorganism composed of flagellate Streblomastix strix and complex community of Bacteroidetes bacteria on its surface.</title>
        <authorList>
            <person name="Treitli S.C."/>
            <person name="Kolisko M."/>
            <person name="Husnik F."/>
            <person name="Keeling P."/>
            <person name="Hampl V."/>
        </authorList>
    </citation>
    <scope>NUCLEOTIDE SEQUENCE</scope>
    <source>
        <strain evidence="4">STM</strain>
    </source>
</reference>
<evidence type="ECO:0000256" key="1">
    <source>
        <dbReference type="ARBA" id="ARBA00023125"/>
    </source>
</evidence>
<dbReference type="GO" id="GO:0003677">
    <property type="term" value="F:DNA binding"/>
    <property type="evidence" value="ECO:0007669"/>
    <property type="project" value="UniProtKB-KW"/>
</dbReference>
<keyword evidence="2" id="KW-1133">Transmembrane helix</keyword>
<keyword evidence="2" id="KW-0472">Membrane</keyword>
<dbReference type="Pfam" id="PF00440">
    <property type="entry name" value="TetR_N"/>
    <property type="match status" value="1"/>
</dbReference>
<keyword evidence="1" id="KW-0238">DNA-binding</keyword>
<protein>
    <submittedName>
        <fullName evidence="4">HTH-type transcriptional repressor BepR</fullName>
    </submittedName>
</protein>
<dbReference type="PANTHER" id="PTHR30328:SF54">
    <property type="entry name" value="HTH-TYPE TRANSCRIPTIONAL REPRESSOR SCO4008"/>
    <property type="match status" value="1"/>
</dbReference>
<dbReference type="PROSITE" id="PS50977">
    <property type="entry name" value="HTH_TETR_2"/>
    <property type="match status" value="1"/>
</dbReference>
<evidence type="ECO:0000256" key="2">
    <source>
        <dbReference type="SAM" id="Phobius"/>
    </source>
</evidence>
<dbReference type="InterPro" id="IPR009057">
    <property type="entry name" value="Homeodomain-like_sf"/>
</dbReference>
<proteinExistence type="predicted"/>
<evidence type="ECO:0000313" key="4">
    <source>
        <dbReference type="EMBL" id="KAA6345720.1"/>
    </source>
</evidence>
<dbReference type="InterPro" id="IPR001647">
    <property type="entry name" value="HTH_TetR"/>
</dbReference>
<feature type="transmembrane region" description="Helical" evidence="2">
    <location>
        <begin position="155"/>
        <end position="175"/>
    </location>
</feature>
<feature type="domain" description="HTH tetR-type" evidence="3">
    <location>
        <begin position="8"/>
        <end position="68"/>
    </location>
</feature>
<dbReference type="EMBL" id="SNRY01000159">
    <property type="protein sequence ID" value="KAA6345720.1"/>
    <property type="molecule type" value="Genomic_DNA"/>
</dbReference>
<name>A0A5J4SKD4_9ZZZZ</name>
<sequence>MGADKKEATTKEIIMEAAETEFLEKGFSNAKTTAIAARAKVTHAMLHYYFGTKLNLFQTVFNNKIQFIADHLILKKEQNLTFFEIIEDLIRSHFDFFSQNIRLVTFIYNEMVVSTENRNVLLKILQPKFVSVLAKIEPLMEEEILRGVIHPVKPIYLLLNIVSINITTFMIFPLIKDVYLSDEEYDRLLKERKESNVRFIMHALKK</sequence>
<dbReference type="SUPFAM" id="SSF46689">
    <property type="entry name" value="Homeodomain-like"/>
    <property type="match status" value="1"/>
</dbReference>
<dbReference type="PANTHER" id="PTHR30328">
    <property type="entry name" value="TRANSCRIPTIONAL REPRESSOR"/>
    <property type="match status" value="1"/>
</dbReference>
<accession>A0A5J4SKD4</accession>
<keyword evidence="2" id="KW-0812">Transmembrane</keyword>
<evidence type="ECO:0000259" key="3">
    <source>
        <dbReference type="PROSITE" id="PS50977"/>
    </source>
</evidence>
<dbReference type="InterPro" id="IPR036271">
    <property type="entry name" value="Tet_transcr_reg_TetR-rel_C_sf"/>
</dbReference>
<dbReference type="PRINTS" id="PR00455">
    <property type="entry name" value="HTHTETR"/>
</dbReference>
<dbReference type="SUPFAM" id="SSF48498">
    <property type="entry name" value="Tetracyclin repressor-like, C-terminal domain"/>
    <property type="match status" value="1"/>
</dbReference>
<gene>
    <name evidence="4" type="ORF">EZS27_006748</name>
</gene>
<dbReference type="AlphaFoldDB" id="A0A5J4SKD4"/>
<organism evidence="4">
    <name type="scientific">termite gut metagenome</name>
    <dbReference type="NCBI Taxonomy" id="433724"/>
    <lineage>
        <taxon>unclassified sequences</taxon>
        <taxon>metagenomes</taxon>
        <taxon>organismal metagenomes</taxon>
    </lineage>
</organism>
<dbReference type="InterPro" id="IPR050109">
    <property type="entry name" value="HTH-type_TetR-like_transc_reg"/>
</dbReference>
<comment type="caution">
    <text evidence="4">The sequence shown here is derived from an EMBL/GenBank/DDBJ whole genome shotgun (WGS) entry which is preliminary data.</text>
</comment>